<dbReference type="Pfam" id="PF01963">
    <property type="entry name" value="TraB_PrgY_gumN"/>
    <property type="match status" value="1"/>
</dbReference>
<keyword evidence="6 13" id="KW-0479">Metal-binding</keyword>
<dbReference type="GO" id="GO:0005886">
    <property type="term" value="C:plasma membrane"/>
    <property type="evidence" value="ECO:0007669"/>
    <property type="project" value="UniProtKB-SubCell"/>
</dbReference>
<keyword evidence="8 13" id="KW-0378">Hydrolase</keyword>
<dbReference type="PANTHER" id="PTHR31120">
    <property type="entry name" value="METALLOPROTEASE TIKI"/>
    <property type="match status" value="1"/>
</dbReference>
<comment type="subcellular location">
    <subcellularLocation>
        <location evidence="13">Cell membrane</location>
        <topology evidence="13">Single-pass type I membrane protein</topology>
    </subcellularLocation>
    <subcellularLocation>
        <location evidence="2">Membrane</location>
        <topology evidence="2">Single-pass type I membrane protein</topology>
    </subcellularLocation>
</comment>
<accession>A0A811KHX5</accession>
<evidence type="ECO:0000256" key="7">
    <source>
        <dbReference type="ARBA" id="ARBA00022729"/>
    </source>
</evidence>
<comment type="cofactor">
    <cofactor evidence="1">
        <name>Co(2+)</name>
        <dbReference type="ChEBI" id="CHEBI:48828"/>
    </cofactor>
</comment>
<feature type="chain" id="PRO_5035595060" description="Metalloprotease TIKI homolog" evidence="14">
    <location>
        <begin position="19"/>
        <end position="419"/>
    </location>
</feature>
<dbReference type="GO" id="GO:0006508">
    <property type="term" value="P:proteolysis"/>
    <property type="evidence" value="ECO:0007669"/>
    <property type="project" value="UniProtKB-KW"/>
</dbReference>
<dbReference type="GO" id="GO:0016055">
    <property type="term" value="P:Wnt signaling pathway"/>
    <property type="evidence" value="ECO:0007669"/>
    <property type="project" value="UniProtKB-KW"/>
</dbReference>
<dbReference type="CDD" id="cd14789">
    <property type="entry name" value="Tiki"/>
    <property type="match status" value="1"/>
</dbReference>
<keyword evidence="10 13" id="KW-0482">Metalloprotease</keyword>
<keyword evidence="12" id="KW-0325">Glycoprotein</keyword>
<evidence type="ECO:0000256" key="12">
    <source>
        <dbReference type="ARBA" id="ARBA00023180"/>
    </source>
</evidence>
<dbReference type="OrthoDB" id="10040378at2759"/>
<evidence type="ECO:0000256" key="6">
    <source>
        <dbReference type="ARBA" id="ARBA00022723"/>
    </source>
</evidence>
<evidence type="ECO:0000256" key="5">
    <source>
        <dbReference type="ARBA" id="ARBA00022692"/>
    </source>
</evidence>
<dbReference type="Proteomes" id="UP000783686">
    <property type="component" value="Unassembled WGS sequence"/>
</dbReference>
<dbReference type="InterPro" id="IPR002816">
    <property type="entry name" value="TraB/PrgY/GumN_fam"/>
</dbReference>
<gene>
    <name evidence="15" type="ORF">BOKJ2_LOCUS5848</name>
</gene>
<keyword evidence="13" id="KW-0879">Wnt signaling pathway</keyword>
<evidence type="ECO:0000256" key="11">
    <source>
        <dbReference type="ARBA" id="ARBA00023136"/>
    </source>
</evidence>
<evidence type="ECO:0000256" key="8">
    <source>
        <dbReference type="ARBA" id="ARBA00022801"/>
    </source>
</evidence>
<keyword evidence="16" id="KW-1185">Reference proteome</keyword>
<dbReference type="PANTHER" id="PTHR31120:SF6">
    <property type="entry name" value="METALLOPROTEASE TIKI HOMOLOG"/>
    <property type="match status" value="1"/>
</dbReference>
<evidence type="ECO:0000256" key="1">
    <source>
        <dbReference type="ARBA" id="ARBA00001941"/>
    </source>
</evidence>
<dbReference type="AlphaFoldDB" id="A0A811KHX5"/>
<evidence type="ECO:0000256" key="14">
    <source>
        <dbReference type="SAM" id="SignalP"/>
    </source>
</evidence>
<feature type="signal peptide" evidence="14">
    <location>
        <begin position="1"/>
        <end position="18"/>
    </location>
</feature>
<protein>
    <recommendedName>
        <fullName evidence="13">Metalloprotease TIKI homolog</fullName>
        <ecNumber evidence="13">3.4.-.-</ecNumber>
    </recommendedName>
</protein>
<dbReference type="EMBL" id="CAJFCW020000003">
    <property type="protein sequence ID" value="CAG9103431.1"/>
    <property type="molecule type" value="Genomic_DNA"/>
</dbReference>
<evidence type="ECO:0000256" key="4">
    <source>
        <dbReference type="ARBA" id="ARBA00022670"/>
    </source>
</evidence>
<dbReference type="EC" id="3.4.-.-" evidence="13"/>
<keyword evidence="9 13" id="KW-1133">Transmembrane helix</keyword>
<evidence type="ECO:0000256" key="10">
    <source>
        <dbReference type="ARBA" id="ARBA00023049"/>
    </source>
</evidence>
<dbReference type="InterPro" id="IPR040230">
    <property type="entry name" value="TIKI1/2-like"/>
</dbReference>
<name>A0A811KHX5_9BILA</name>
<comment type="caution">
    <text evidence="15">The sequence shown here is derived from an EMBL/GenBank/DDBJ whole genome shotgun (WGS) entry which is preliminary data.</text>
</comment>
<keyword evidence="5 13" id="KW-0812">Transmembrane</keyword>
<comment type="cofactor">
    <cofactor evidence="13">
        <name>Mn(2+)</name>
        <dbReference type="ChEBI" id="CHEBI:29035"/>
    </cofactor>
    <cofactor evidence="13">
        <name>Co(2+)</name>
        <dbReference type="ChEBI" id="CHEBI:48828"/>
    </cofactor>
    <text evidence="13">Divalent metal cations. Mn(2+) or Co(2+).</text>
</comment>
<evidence type="ECO:0000313" key="15">
    <source>
        <dbReference type="EMBL" id="CAD5214948.1"/>
    </source>
</evidence>
<sequence>MVLYSIVVTFLLINTVFCDDQCNNHKSTFLWSITWPKTNTRNFMFGTIHVAFDQVWDSVSSKVKQTLDQVEGVVFELALHDPDTVTGLIACKQLEYGQSLKGILPPALFQRLRHYIRRKKQRLIRKAESRESRKELWNHLNSLIGSWEYRRPIWLLFLLYQLNEQENHSHKENSLVPMLDAYLAHSAKDKGKKLYSIESPREQCNPLIRVNKQQVIFAINYTLSYMEWAEATKQKAHTSTIDQLIQMYKCGDEKVTNFESNSFTDHGFTLNEKHDQMAKDIDQKLKYDIIEHRNMRMALRTHQLIQQHPDETFLFAIGAGHFYGPYSLISMLESYGYIVEKVNDDTDISNFFYRPNNFKTFNELWVRNAKDINIMSIRDKDTTTSISYLYFILCLVPVVLIVCRNLGKYYLLKSQATEL</sequence>
<comment type="similarity">
    <text evidence="3 13">Belongs to the TIKI family.</text>
</comment>
<evidence type="ECO:0000256" key="2">
    <source>
        <dbReference type="ARBA" id="ARBA00004479"/>
    </source>
</evidence>
<comment type="function">
    <text evidence="13">Metalloprotease that acts as a negative regulator of the Wnt signaling pathway.</text>
</comment>
<evidence type="ECO:0000256" key="13">
    <source>
        <dbReference type="RuleBase" id="RU369069"/>
    </source>
</evidence>
<organism evidence="15 16">
    <name type="scientific">Bursaphelenchus okinawaensis</name>
    <dbReference type="NCBI Taxonomy" id="465554"/>
    <lineage>
        <taxon>Eukaryota</taxon>
        <taxon>Metazoa</taxon>
        <taxon>Ecdysozoa</taxon>
        <taxon>Nematoda</taxon>
        <taxon>Chromadorea</taxon>
        <taxon>Rhabditida</taxon>
        <taxon>Tylenchina</taxon>
        <taxon>Tylenchomorpha</taxon>
        <taxon>Aphelenchoidea</taxon>
        <taxon>Aphelenchoididae</taxon>
        <taxon>Bursaphelenchus</taxon>
    </lineage>
</organism>
<keyword evidence="7 13" id="KW-0732">Signal</keyword>
<evidence type="ECO:0000256" key="3">
    <source>
        <dbReference type="ARBA" id="ARBA00008261"/>
    </source>
</evidence>
<dbReference type="EMBL" id="CAJFDH010000003">
    <property type="protein sequence ID" value="CAD5214948.1"/>
    <property type="molecule type" value="Genomic_DNA"/>
</dbReference>
<proteinExistence type="inferred from homology"/>
<keyword evidence="4 13" id="KW-0645">Protease</keyword>
<keyword evidence="11 13" id="KW-0472">Membrane</keyword>
<evidence type="ECO:0000256" key="9">
    <source>
        <dbReference type="ARBA" id="ARBA00022989"/>
    </source>
</evidence>
<evidence type="ECO:0000313" key="16">
    <source>
        <dbReference type="Proteomes" id="UP000614601"/>
    </source>
</evidence>
<feature type="transmembrane region" description="Helical" evidence="13">
    <location>
        <begin position="388"/>
        <end position="407"/>
    </location>
</feature>
<dbReference type="GO" id="GO:0004222">
    <property type="term" value="F:metalloendopeptidase activity"/>
    <property type="evidence" value="ECO:0007669"/>
    <property type="project" value="UniProtKB-UniRule"/>
</dbReference>
<dbReference type="Proteomes" id="UP000614601">
    <property type="component" value="Unassembled WGS sequence"/>
</dbReference>
<keyword evidence="13" id="KW-1003">Cell membrane</keyword>
<dbReference type="GO" id="GO:0030178">
    <property type="term" value="P:negative regulation of Wnt signaling pathway"/>
    <property type="evidence" value="ECO:0007669"/>
    <property type="project" value="UniProtKB-UniRule"/>
</dbReference>
<dbReference type="GO" id="GO:0046872">
    <property type="term" value="F:metal ion binding"/>
    <property type="evidence" value="ECO:0007669"/>
    <property type="project" value="UniProtKB-UniRule"/>
</dbReference>
<reference evidence="15" key="1">
    <citation type="submission" date="2020-09" db="EMBL/GenBank/DDBJ databases">
        <authorList>
            <person name="Kikuchi T."/>
        </authorList>
    </citation>
    <scope>NUCLEOTIDE SEQUENCE</scope>
    <source>
        <strain evidence="15">SH1</strain>
    </source>
</reference>